<evidence type="ECO:0000313" key="8">
    <source>
        <dbReference type="EMBL" id="SUO91341.1"/>
    </source>
</evidence>
<keyword evidence="4 6" id="KW-1133">Transmembrane helix</keyword>
<feature type="transmembrane region" description="Helical" evidence="6">
    <location>
        <begin position="137"/>
        <end position="155"/>
    </location>
</feature>
<reference evidence="8 9" key="1">
    <citation type="submission" date="2018-06" db="EMBL/GenBank/DDBJ databases">
        <authorList>
            <consortium name="Pathogen Informatics"/>
            <person name="Doyle S."/>
        </authorList>
    </citation>
    <scope>NUCLEOTIDE SEQUENCE [LARGE SCALE GENOMIC DNA]</scope>
    <source>
        <strain evidence="8 9">NCTC10717</strain>
    </source>
</reference>
<comment type="subcellular location">
    <subcellularLocation>
        <location evidence="1">Cell membrane</location>
        <topology evidence="1">Multi-pass membrane protein</topology>
    </subcellularLocation>
</comment>
<evidence type="ECO:0000256" key="2">
    <source>
        <dbReference type="ARBA" id="ARBA00022475"/>
    </source>
</evidence>
<organism evidence="8 9">
    <name type="scientific">Suttonella indologenes</name>
    <dbReference type="NCBI Taxonomy" id="13276"/>
    <lineage>
        <taxon>Bacteria</taxon>
        <taxon>Pseudomonadati</taxon>
        <taxon>Pseudomonadota</taxon>
        <taxon>Gammaproteobacteria</taxon>
        <taxon>Cardiobacteriales</taxon>
        <taxon>Cardiobacteriaceae</taxon>
        <taxon>Suttonella</taxon>
    </lineage>
</organism>
<evidence type="ECO:0000256" key="1">
    <source>
        <dbReference type="ARBA" id="ARBA00004651"/>
    </source>
</evidence>
<feature type="transmembrane region" description="Helical" evidence="6">
    <location>
        <begin position="208"/>
        <end position="231"/>
    </location>
</feature>
<feature type="transmembrane region" description="Helical" evidence="6">
    <location>
        <begin position="299"/>
        <end position="320"/>
    </location>
</feature>
<dbReference type="GO" id="GO:0005886">
    <property type="term" value="C:plasma membrane"/>
    <property type="evidence" value="ECO:0007669"/>
    <property type="project" value="UniProtKB-SubCell"/>
</dbReference>
<dbReference type="Gene3D" id="1.20.1250.20">
    <property type="entry name" value="MFS general substrate transporter like domains"/>
    <property type="match status" value="1"/>
</dbReference>
<feature type="transmembrane region" description="Helical" evidence="6">
    <location>
        <begin position="104"/>
        <end position="125"/>
    </location>
</feature>
<keyword evidence="2" id="KW-1003">Cell membrane</keyword>
<evidence type="ECO:0000256" key="3">
    <source>
        <dbReference type="ARBA" id="ARBA00022692"/>
    </source>
</evidence>
<evidence type="ECO:0000313" key="9">
    <source>
        <dbReference type="Proteomes" id="UP000254575"/>
    </source>
</evidence>
<dbReference type="PANTHER" id="PTHR43124:SF4">
    <property type="entry name" value="SUGAR EFFLUX TRANSPORTER"/>
    <property type="match status" value="1"/>
</dbReference>
<dbReference type="Pfam" id="PF07690">
    <property type="entry name" value="MFS_1"/>
    <property type="match status" value="1"/>
</dbReference>
<feature type="transmembrane region" description="Helical" evidence="6">
    <location>
        <begin position="364"/>
        <end position="383"/>
    </location>
</feature>
<accession>A0A380MIX9</accession>
<keyword evidence="9" id="KW-1185">Reference proteome</keyword>
<keyword evidence="3 6" id="KW-0812">Transmembrane</keyword>
<dbReference type="PANTHER" id="PTHR43124">
    <property type="entry name" value="PURINE EFFLUX PUMP PBUE"/>
    <property type="match status" value="1"/>
</dbReference>
<feature type="transmembrane region" description="Helical" evidence="6">
    <location>
        <begin position="243"/>
        <end position="263"/>
    </location>
</feature>
<dbReference type="InterPro" id="IPR020846">
    <property type="entry name" value="MFS_dom"/>
</dbReference>
<sequence>MNFQAINRIAMWRVFILSMSGFIFNTTEFIPVALLTDIGKSFAMSAEQTGIMITLYAWIVALCSLPFMLLTAHIERRKLLLILFAIFITSHIICVIAWNFPVLMIGRMGIAFAHSVFWAITAALVMRVAPRSRKTQAIGLFAMGVSLATVLGLPLGRLIGQFFGWRMTFAIIAVIASLIMISLWRILPQLPSKNSGDLSSLSSLIRRPALLCLFAVTVIFVSGHFTAYSYIEPFALKIGGFSSSHTTLILLWFGIAGIIGSLVFNRFQPPLKQHYLPLCLFISTAMMLLFAPIRASKTLWIILLLIWGIAEMGVILCLQIRVLKLAPDATDVASAIYSGIFNLGIGGGALIGSQIAASSFGLNSIGYTGAVFVLTAFALTLWLNRLSRHLYR</sequence>
<dbReference type="EMBL" id="UHIA01000003">
    <property type="protein sequence ID" value="SUO91341.1"/>
    <property type="molecule type" value="Genomic_DNA"/>
</dbReference>
<name>A0A380MIX9_9GAMM</name>
<dbReference type="InterPro" id="IPR050189">
    <property type="entry name" value="MFS_Efflux_Transporters"/>
</dbReference>
<dbReference type="CDD" id="cd17324">
    <property type="entry name" value="MFS_NepI_like"/>
    <property type="match status" value="1"/>
</dbReference>
<dbReference type="InterPro" id="IPR022324">
    <property type="entry name" value="Bacilysin_exporter_BacE_put"/>
</dbReference>
<feature type="transmembrane region" description="Helical" evidence="6">
    <location>
        <begin position="79"/>
        <end position="98"/>
    </location>
</feature>
<protein>
    <submittedName>
        <fullName evidence="8">Sugar efflux transporter B</fullName>
    </submittedName>
</protein>
<dbReference type="RefSeq" id="WP_115217444.1">
    <property type="nucleotide sequence ID" value="NZ_UHIA01000003.1"/>
</dbReference>
<dbReference type="SUPFAM" id="SSF103473">
    <property type="entry name" value="MFS general substrate transporter"/>
    <property type="match status" value="1"/>
</dbReference>
<evidence type="ECO:0000256" key="6">
    <source>
        <dbReference type="SAM" id="Phobius"/>
    </source>
</evidence>
<keyword evidence="5 6" id="KW-0472">Membrane</keyword>
<dbReference type="InterPro" id="IPR036259">
    <property type="entry name" value="MFS_trans_sf"/>
</dbReference>
<feature type="transmembrane region" description="Helical" evidence="6">
    <location>
        <begin position="167"/>
        <end position="187"/>
    </location>
</feature>
<proteinExistence type="predicted"/>
<evidence type="ECO:0000259" key="7">
    <source>
        <dbReference type="PROSITE" id="PS50850"/>
    </source>
</evidence>
<gene>
    <name evidence="8" type="primary">sotB</name>
    <name evidence="8" type="ORF">NCTC10717_00111</name>
</gene>
<feature type="transmembrane region" description="Helical" evidence="6">
    <location>
        <begin position="332"/>
        <end position="352"/>
    </location>
</feature>
<feature type="transmembrane region" description="Helical" evidence="6">
    <location>
        <begin position="275"/>
        <end position="293"/>
    </location>
</feature>
<feature type="transmembrane region" description="Helical" evidence="6">
    <location>
        <begin position="55"/>
        <end position="72"/>
    </location>
</feature>
<dbReference type="PRINTS" id="PR01988">
    <property type="entry name" value="EXPORTERBACE"/>
</dbReference>
<dbReference type="GO" id="GO:0022857">
    <property type="term" value="F:transmembrane transporter activity"/>
    <property type="evidence" value="ECO:0007669"/>
    <property type="project" value="InterPro"/>
</dbReference>
<feature type="domain" description="Major facilitator superfamily (MFS) profile" evidence="7">
    <location>
        <begin position="13"/>
        <end position="388"/>
    </location>
</feature>
<evidence type="ECO:0000256" key="5">
    <source>
        <dbReference type="ARBA" id="ARBA00023136"/>
    </source>
</evidence>
<dbReference type="Proteomes" id="UP000254575">
    <property type="component" value="Unassembled WGS sequence"/>
</dbReference>
<dbReference type="AlphaFoldDB" id="A0A380MIX9"/>
<dbReference type="OrthoDB" id="9788453at2"/>
<dbReference type="InterPro" id="IPR011701">
    <property type="entry name" value="MFS"/>
</dbReference>
<dbReference type="NCBIfam" id="NF002921">
    <property type="entry name" value="PRK03545.1"/>
    <property type="match status" value="1"/>
</dbReference>
<feature type="transmembrane region" description="Helical" evidence="6">
    <location>
        <begin position="12"/>
        <end position="35"/>
    </location>
</feature>
<evidence type="ECO:0000256" key="4">
    <source>
        <dbReference type="ARBA" id="ARBA00022989"/>
    </source>
</evidence>
<dbReference type="PROSITE" id="PS50850">
    <property type="entry name" value="MFS"/>
    <property type="match status" value="1"/>
</dbReference>